<dbReference type="SUPFAM" id="SSF53187">
    <property type="entry name" value="Zn-dependent exopeptidases"/>
    <property type="match status" value="1"/>
</dbReference>
<dbReference type="Pfam" id="PF05343">
    <property type="entry name" value="Peptidase_M42"/>
    <property type="match status" value="1"/>
</dbReference>
<dbReference type="RefSeq" id="WP_119149759.1">
    <property type="nucleotide sequence ID" value="NZ_QXJM01000038.1"/>
</dbReference>
<name>A0A398CIY5_9BACL</name>
<dbReference type="OrthoDB" id="9772053at2"/>
<evidence type="ECO:0000256" key="1">
    <source>
        <dbReference type="ARBA" id="ARBA00022723"/>
    </source>
</evidence>
<dbReference type="GO" id="GO:0016787">
    <property type="term" value="F:hydrolase activity"/>
    <property type="evidence" value="ECO:0007669"/>
    <property type="project" value="UniProtKB-KW"/>
</dbReference>
<dbReference type="GO" id="GO:0046872">
    <property type="term" value="F:metal ion binding"/>
    <property type="evidence" value="ECO:0007669"/>
    <property type="project" value="UniProtKB-KW"/>
</dbReference>
<sequence>MNGCFLWQLVDSGIPTIDIGFPARYSHSAVEVCDMQDLEQLPV</sequence>
<keyword evidence="4" id="KW-1185">Reference proteome</keyword>
<dbReference type="Gene3D" id="3.40.630.10">
    <property type="entry name" value="Zn peptidases"/>
    <property type="match status" value="1"/>
</dbReference>
<organism evidence="3 4">
    <name type="scientific">Cohnella faecalis</name>
    <dbReference type="NCBI Taxonomy" id="2315694"/>
    <lineage>
        <taxon>Bacteria</taxon>
        <taxon>Bacillati</taxon>
        <taxon>Bacillota</taxon>
        <taxon>Bacilli</taxon>
        <taxon>Bacillales</taxon>
        <taxon>Paenibacillaceae</taxon>
        <taxon>Cohnella</taxon>
    </lineage>
</organism>
<dbReference type="InterPro" id="IPR008007">
    <property type="entry name" value="Peptidase_M42"/>
</dbReference>
<keyword evidence="1" id="KW-0479">Metal-binding</keyword>
<dbReference type="Proteomes" id="UP000266340">
    <property type="component" value="Unassembled WGS sequence"/>
</dbReference>
<protein>
    <submittedName>
        <fullName evidence="3">Uncharacterized protein</fullName>
    </submittedName>
</protein>
<evidence type="ECO:0000313" key="3">
    <source>
        <dbReference type="EMBL" id="RIE03256.1"/>
    </source>
</evidence>
<accession>A0A398CIY5</accession>
<evidence type="ECO:0000313" key="4">
    <source>
        <dbReference type="Proteomes" id="UP000266340"/>
    </source>
</evidence>
<keyword evidence="2" id="KW-0378">Hydrolase</keyword>
<comment type="caution">
    <text evidence="3">The sequence shown here is derived from an EMBL/GenBank/DDBJ whole genome shotgun (WGS) entry which is preliminary data.</text>
</comment>
<dbReference type="AlphaFoldDB" id="A0A398CIY5"/>
<gene>
    <name evidence="3" type="ORF">D3H35_12735</name>
</gene>
<reference evidence="3 4" key="1">
    <citation type="submission" date="2018-09" db="EMBL/GenBank/DDBJ databases">
        <title>Cohnella cavernae sp. nov., isolated from a karst cave.</title>
        <authorList>
            <person name="Zhu H."/>
        </authorList>
    </citation>
    <scope>NUCLEOTIDE SEQUENCE [LARGE SCALE GENOMIC DNA]</scope>
    <source>
        <strain evidence="3 4">K2E09-144</strain>
    </source>
</reference>
<proteinExistence type="predicted"/>
<evidence type="ECO:0000256" key="2">
    <source>
        <dbReference type="ARBA" id="ARBA00022801"/>
    </source>
</evidence>
<dbReference type="EMBL" id="QXJM01000038">
    <property type="protein sequence ID" value="RIE03256.1"/>
    <property type="molecule type" value="Genomic_DNA"/>
</dbReference>